<keyword evidence="1" id="KW-0479">Metal-binding</keyword>
<dbReference type="OrthoDB" id="6133115at2759"/>
<dbReference type="EMBL" id="CAJVRM010000020">
    <property type="protein sequence ID" value="CAG8971420.1"/>
    <property type="molecule type" value="Genomic_DNA"/>
</dbReference>
<gene>
    <name evidence="5" type="ORF">HYALB_00002002</name>
</gene>
<dbReference type="SMART" id="SM00066">
    <property type="entry name" value="GAL4"/>
    <property type="match status" value="1"/>
</dbReference>
<dbReference type="PANTHER" id="PTHR47785:SF1">
    <property type="entry name" value="TRANSCRIPTION FACTOR, PUTATIVE (AFU_ORTHOLOGUE AFUA_5G14530)-RELATED"/>
    <property type="match status" value="1"/>
</dbReference>
<dbReference type="SUPFAM" id="SSF57701">
    <property type="entry name" value="Zn2/Cys6 DNA-binding domain"/>
    <property type="match status" value="1"/>
</dbReference>
<keyword evidence="2" id="KW-0539">Nucleus</keyword>
<evidence type="ECO:0000256" key="2">
    <source>
        <dbReference type="ARBA" id="ARBA00023242"/>
    </source>
</evidence>
<feature type="region of interest" description="Disordered" evidence="3">
    <location>
        <begin position="103"/>
        <end position="124"/>
    </location>
</feature>
<dbReference type="CDD" id="cd12148">
    <property type="entry name" value="fungal_TF_MHR"/>
    <property type="match status" value="1"/>
</dbReference>
<dbReference type="InterPro" id="IPR007219">
    <property type="entry name" value="XnlR_reg_dom"/>
</dbReference>
<dbReference type="GO" id="GO:0003677">
    <property type="term" value="F:DNA binding"/>
    <property type="evidence" value="ECO:0007669"/>
    <property type="project" value="InterPro"/>
</dbReference>
<evidence type="ECO:0000313" key="6">
    <source>
        <dbReference type="Proteomes" id="UP000701801"/>
    </source>
</evidence>
<name>A0A9N9LA65_9HELO</name>
<protein>
    <recommendedName>
        <fullName evidence="4">Zn(2)-C6 fungal-type domain-containing protein</fullName>
    </recommendedName>
</protein>
<keyword evidence="6" id="KW-1185">Reference proteome</keyword>
<dbReference type="InterPro" id="IPR036864">
    <property type="entry name" value="Zn2-C6_fun-type_DNA-bd_sf"/>
</dbReference>
<feature type="compositionally biased region" description="Polar residues" evidence="3">
    <location>
        <begin position="1"/>
        <end position="23"/>
    </location>
</feature>
<dbReference type="Pfam" id="PF04082">
    <property type="entry name" value="Fungal_trans"/>
    <property type="match status" value="1"/>
</dbReference>
<evidence type="ECO:0000256" key="1">
    <source>
        <dbReference type="ARBA" id="ARBA00022723"/>
    </source>
</evidence>
<feature type="region of interest" description="Disordered" evidence="3">
    <location>
        <begin position="1"/>
        <end position="24"/>
    </location>
</feature>
<evidence type="ECO:0000259" key="4">
    <source>
        <dbReference type="PROSITE" id="PS50048"/>
    </source>
</evidence>
<accession>A0A9N9LA65</accession>
<dbReference type="AlphaFoldDB" id="A0A9N9LA65"/>
<reference evidence="5" key="1">
    <citation type="submission" date="2021-07" db="EMBL/GenBank/DDBJ databases">
        <authorList>
            <person name="Durling M."/>
        </authorList>
    </citation>
    <scope>NUCLEOTIDE SEQUENCE</scope>
</reference>
<proteinExistence type="predicted"/>
<dbReference type="InterPro" id="IPR001138">
    <property type="entry name" value="Zn2Cys6_DnaBD"/>
</dbReference>
<sequence>MQTMGRSNSESSNPVSTVTTSFRTRARKRTAHACEACRTRKSRCDGQQPCAWCTENDVDCVYGRQQQMSGNGQGLNQGKSDKILETVLRMDALLNSIHNDLQRDPTRSLQDRGSFSPNAITETTPSDQDFERVANASLPSHVSATEDLLSSTLAQPFPSLIEQFRPIFLLESKRTPLPFQNRFTRSPVFTPEEANRLIASFQATVNFWYPCVSKATLDVLFDRVQSGFTEGSCEDCLALLVLALGAASELVVECANVEDEYRSFEVRQVQNELSNMANVCFDEANKLLVVACMEVSTISAQCVFLASLFCSFLQRPLQTWSYICIVASKCRSLLEYGTGSSNFEDEECVKRMFWSCYIIESDLLSELSHLPQTGVAEVESRTPLPSPLQTHQSNTETESSALYFLSCISIRRLLNRVHHLLYSSKTHSKNAPTTTITDSLRGMIAELSHQLLLWRETLPDFLQFEEGAKECSNQYSAFLRQRYLACKSVIYRPYVEMLLHDREGVSGGEIVEGAMRCLSASCYHIGYLRSFSQTVMIDTWICSLSMTSTMFILLVSLQTPALRQTLLSQHSILDFGTHLQRLLRSWISIVPDKSPSIQQSVRLIAEIDRLIRGGL</sequence>
<evidence type="ECO:0000313" key="5">
    <source>
        <dbReference type="EMBL" id="CAG8971420.1"/>
    </source>
</evidence>
<dbReference type="InterPro" id="IPR053181">
    <property type="entry name" value="EcdB-like_regulator"/>
</dbReference>
<dbReference type="CDD" id="cd00067">
    <property type="entry name" value="GAL4"/>
    <property type="match status" value="1"/>
</dbReference>
<dbReference type="Gene3D" id="4.10.240.10">
    <property type="entry name" value="Zn(2)-C6 fungal-type DNA-binding domain"/>
    <property type="match status" value="1"/>
</dbReference>
<feature type="compositionally biased region" description="Polar residues" evidence="3">
    <location>
        <begin position="111"/>
        <end position="124"/>
    </location>
</feature>
<dbReference type="PROSITE" id="PS50048">
    <property type="entry name" value="ZN2_CY6_FUNGAL_2"/>
    <property type="match status" value="1"/>
</dbReference>
<dbReference type="Pfam" id="PF00172">
    <property type="entry name" value="Zn_clus"/>
    <property type="match status" value="1"/>
</dbReference>
<dbReference type="GO" id="GO:0006351">
    <property type="term" value="P:DNA-templated transcription"/>
    <property type="evidence" value="ECO:0007669"/>
    <property type="project" value="InterPro"/>
</dbReference>
<dbReference type="Proteomes" id="UP000701801">
    <property type="component" value="Unassembled WGS sequence"/>
</dbReference>
<dbReference type="PROSITE" id="PS00463">
    <property type="entry name" value="ZN2_CY6_FUNGAL_1"/>
    <property type="match status" value="1"/>
</dbReference>
<comment type="caution">
    <text evidence="5">The sequence shown here is derived from an EMBL/GenBank/DDBJ whole genome shotgun (WGS) entry which is preliminary data.</text>
</comment>
<organism evidence="5 6">
    <name type="scientific">Hymenoscyphus albidus</name>
    <dbReference type="NCBI Taxonomy" id="595503"/>
    <lineage>
        <taxon>Eukaryota</taxon>
        <taxon>Fungi</taxon>
        <taxon>Dikarya</taxon>
        <taxon>Ascomycota</taxon>
        <taxon>Pezizomycotina</taxon>
        <taxon>Leotiomycetes</taxon>
        <taxon>Helotiales</taxon>
        <taxon>Helotiaceae</taxon>
        <taxon>Hymenoscyphus</taxon>
    </lineage>
</organism>
<dbReference type="GO" id="GO:0000981">
    <property type="term" value="F:DNA-binding transcription factor activity, RNA polymerase II-specific"/>
    <property type="evidence" value="ECO:0007669"/>
    <property type="project" value="InterPro"/>
</dbReference>
<dbReference type="GO" id="GO:0008270">
    <property type="term" value="F:zinc ion binding"/>
    <property type="evidence" value="ECO:0007669"/>
    <property type="project" value="InterPro"/>
</dbReference>
<evidence type="ECO:0000256" key="3">
    <source>
        <dbReference type="SAM" id="MobiDB-lite"/>
    </source>
</evidence>
<dbReference type="PANTHER" id="PTHR47785">
    <property type="entry name" value="ZN(II)2CYS6 TRANSCRIPTION FACTOR (EUROFUNG)-RELATED-RELATED"/>
    <property type="match status" value="1"/>
</dbReference>
<feature type="domain" description="Zn(2)-C6 fungal-type" evidence="4">
    <location>
        <begin position="33"/>
        <end position="62"/>
    </location>
</feature>